<keyword evidence="4 7" id="KW-0169">Cobalamin biosynthesis</keyword>
<dbReference type="InterPro" id="IPR027417">
    <property type="entry name" value="P-loop_NTPase"/>
</dbReference>
<dbReference type="OrthoDB" id="9808302at2"/>
<sequence>MIQGTGSHVGKSVIVAGLCRALVRRGLKVAPFKPQNMSNNAAVAIEGGEIGRAQALQARASGLAPSIHMNPVLLKPETDRGAQVIVQGKRFGTLKAADYGSRKATLLPKVLESFALVGEGADIVLVEGAGSPAEVNLRAGDIANMGFAEAAGVPVVLLGDIDRGGVIASLVGTHAVLPEADRNRIKAFLINKFRGDAGLFGEGLRFTEARTGWLSLGIIPWFEATRNLPAEDVLGLVDSAPAGEGIVVAVPVLPRIANFDDLDPLSMEPGVSVVLVQPGEAFPGNADLILIPGSKATMADLAFVRAQGWDIDIKAHHRRGGRVLGLCGGYQMLGRTIADAEGIEGEAGTVDGLGLLDVDTVLGGDKATVSVSGTHHASGEAVSGYEIHLGRTTGADCARPLLDLDGRADGALSADGRVAGSYVHGVFAADGFRRAYLAGLGARASDLRYDAKVEKTLDALAEHLEAHVDIDRLLAIAGLAD</sequence>
<feature type="domain" description="CobB/CobQ-like glutamine amidotransferase" evidence="9">
    <location>
        <begin position="248"/>
        <end position="430"/>
    </location>
</feature>
<evidence type="ECO:0000256" key="1">
    <source>
        <dbReference type="ARBA" id="ARBA00004953"/>
    </source>
</evidence>
<dbReference type="GO" id="GO:0009236">
    <property type="term" value="P:cobalamin biosynthetic process"/>
    <property type="evidence" value="ECO:0007669"/>
    <property type="project" value="UniProtKB-UniRule"/>
</dbReference>
<dbReference type="InterPro" id="IPR033949">
    <property type="entry name" value="CobQ_GATase1"/>
</dbReference>
<dbReference type="CDD" id="cd01750">
    <property type="entry name" value="GATase1_CobQ"/>
    <property type="match status" value="1"/>
</dbReference>
<keyword evidence="5 7" id="KW-0315">Glutamine amidotransferase</keyword>
<dbReference type="HAMAP" id="MF_00028">
    <property type="entry name" value="CobQ"/>
    <property type="match status" value="1"/>
</dbReference>
<dbReference type="InterPro" id="IPR011698">
    <property type="entry name" value="GATase_3"/>
</dbReference>
<dbReference type="Gene3D" id="3.40.50.300">
    <property type="entry name" value="P-loop containing nucleotide triphosphate hydrolases"/>
    <property type="match status" value="1"/>
</dbReference>
<feature type="active site" evidence="7">
    <location>
        <position position="424"/>
    </location>
</feature>
<dbReference type="SUPFAM" id="SSF52317">
    <property type="entry name" value="Class I glutamine amidotransferase-like"/>
    <property type="match status" value="1"/>
</dbReference>
<accession>A0A1G6DA23</accession>
<comment type="pathway">
    <text evidence="1 7">Cofactor biosynthesis; adenosylcobalamin biosynthesis.</text>
</comment>
<proteinExistence type="inferred from homology"/>
<dbReference type="Pfam" id="PF07685">
    <property type="entry name" value="GATase_3"/>
    <property type="match status" value="1"/>
</dbReference>
<evidence type="ECO:0000259" key="9">
    <source>
        <dbReference type="Pfam" id="PF07685"/>
    </source>
</evidence>
<dbReference type="InterPro" id="IPR002586">
    <property type="entry name" value="CobQ/CobB/MinD/ParA_Nub-bd_dom"/>
</dbReference>
<feature type="domain" description="CobQ/CobB/MinD/ParA nucleotide binding" evidence="8">
    <location>
        <begin position="1"/>
        <end position="232"/>
    </location>
</feature>
<feature type="active site" description="Nucleophile" evidence="7">
    <location>
        <position position="327"/>
    </location>
</feature>
<dbReference type="NCBIfam" id="TIGR00313">
    <property type="entry name" value="cobQ"/>
    <property type="match status" value="1"/>
</dbReference>
<protein>
    <recommendedName>
        <fullName evidence="3 7">Cobyric acid synthase</fullName>
    </recommendedName>
</protein>
<dbReference type="InterPro" id="IPR004459">
    <property type="entry name" value="CobQ_synth"/>
</dbReference>
<evidence type="ECO:0000256" key="4">
    <source>
        <dbReference type="ARBA" id="ARBA00022573"/>
    </source>
</evidence>
<name>A0A1G6DA23_9HYPH</name>
<dbReference type="Proteomes" id="UP000199071">
    <property type="component" value="Unassembled WGS sequence"/>
</dbReference>
<comment type="similarity">
    <text evidence="2 7">Belongs to the CobB/CobQ family. CobQ subfamily.</text>
</comment>
<dbReference type="CDD" id="cd05389">
    <property type="entry name" value="CobQ_N"/>
    <property type="match status" value="1"/>
</dbReference>
<evidence type="ECO:0000256" key="6">
    <source>
        <dbReference type="ARBA" id="ARBA00025166"/>
    </source>
</evidence>
<dbReference type="SUPFAM" id="SSF52540">
    <property type="entry name" value="P-loop containing nucleoside triphosphate hydrolases"/>
    <property type="match status" value="1"/>
</dbReference>
<reference evidence="10 11" key="1">
    <citation type="submission" date="2016-10" db="EMBL/GenBank/DDBJ databases">
        <authorList>
            <person name="de Groot N.N."/>
        </authorList>
    </citation>
    <scope>NUCLEOTIDE SEQUENCE [LARGE SCALE GENOMIC DNA]</scope>
    <source>
        <strain evidence="10 11">ATCC 35022</strain>
    </source>
</reference>
<organism evidence="10 11">
    <name type="scientific">Bauldia litoralis</name>
    <dbReference type="NCBI Taxonomy" id="665467"/>
    <lineage>
        <taxon>Bacteria</taxon>
        <taxon>Pseudomonadati</taxon>
        <taxon>Pseudomonadota</taxon>
        <taxon>Alphaproteobacteria</taxon>
        <taxon>Hyphomicrobiales</taxon>
        <taxon>Kaistiaceae</taxon>
        <taxon>Bauldia</taxon>
    </lineage>
</organism>
<dbReference type="PANTHER" id="PTHR21343:SF1">
    <property type="entry name" value="COBYRIC ACID SYNTHASE"/>
    <property type="match status" value="1"/>
</dbReference>
<dbReference type="GO" id="GO:0003824">
    <property type="term" value="F:catalytic activity"/>
    <property type="evidence" value="ECO:0007669"/>
    <property type="project" value="InterPro"/>
</dbReference>
<dbReference type="EMBL" id="FMXQ01000006">
    <property type="protein sequence ID" value="SDB42007.1"/>
    <property type="molecule type" value="Genomic_DNA"/>
</dbReference>
<dbReference type="PANTHER" id="PTHR21343">
    <property type="entry name" value="DETHIOBIOTIN SYNTHETASE"/>
    <property type="match status" value="1"/>
</dbReference>
<evidence type="ECO:0000259" key="8">
    <source>
        <dbReference type="Pfam" id="PF01656"/>
    </source>
</evidence>
<dbReference type="STRING" id="665467.SAMN02982931_03222"/>
<dbReference type="Pfam" id="PF01656">
    <property type="entry name" value="CbiA"/>
    <property type="match status" value="1"/>
</dbReference>
<dbReference type="InterPro" id="IPR029062">
    <property type="entry name" value="Class_I_gatase-like"/>
</dbReference>
<keyword evidence="11" id="KW-1185">Reference proteome</keyword>
<comment type="function">
    <text evidence="6 7">Catalyzes amidations at positions B, D, E, and G on adenosylcobyrinic A,C-diamide. NH(2) groups are provided by glutamine, and one molecule of ATP is hydrogenolyzed for each amidation.</text>
</comment>
<evidence type="ECO:0000313" key="10">
    <source>
        <dbReference type="EMBL" id="SDB42007.1"/>
    </source>
</evidence>
<dbReference type="UniPathway" id="UPA00148"/>
<dbReference type="InterPro" id="IPR047045">
    <property type="entry name" value="CobQ_N"/>
</dbReference>
<gene>
    <name evidence="7" type="primary">cobQ</name>
    <name evidence="10" type="ORF">SAMN02982931_03222</name>
</gene>
<dbReference type="AlphaFoldDB" id="A0A1G6DA23"/>
<dbReference type="Gene3D" id="3.40.50.880">
    <property type="match status" value="1"/>
</dbReference>
<dbReference type="NCBIfam" id="NF001989">
    <property type="entry name" value="PRK00784.1"/>
    <property type="match status" value="1"/>
</dbReference>
<evidence type="ECO:0000256" key="7">
    <source>
        <dbReference type="HAMAP-Rule" id="MF_00028"/>
    </source>
</evidence>
<evidence type="ECO:0000313" key="11">
    <source>
        <dbReference type="Proteomes" id="UP000199071"/>
    </source>
</evidence>
<dbReference type="GO" id="GO:0015420">
    <property type="term" value="F:ABC-type vitamin B12 transporter activity"/>
    <property type="evidence" value="ECO:0007669"/>
    <property type="project" value="UniProtKB-UniRule"/>
</dbReference>
<dbReference type="RefSeq" id="WP_090877735.1">
    <property type="nucleotide sequence ID" value="NZ_FMXQ01000006.1"/>
</dbReference>
<evidence type="ECO:0000256" key="2">
    <source>
        <dbReference type="ARBA" id="ARBA00006205"/>
    </source>
</evidence>
<evidence type="ECO:0000256" key="3">
    <source>
        <dbReference type="ARBA" id="ARBA00019833"/>
    </source>
</evidence>
<evidence type="ECO:0000256" key="5">
    <source>
        <dbReference type="ARBA" id="ARBA00022962"/>
    </source>
</evidence>
<dbReference type="PROSITE" id="PS51274">
    <property type="entry name" value="GATASE_COBBQ"/>
    <property type="match status" value="1"/>
</dbReference>